<feature type="region of interest" description="Disordered" evidence="5">
    <location>
        <begin position="162"/>
        <end position="184"/>
    </location>
</feature>
<keyword evidence="1" id="KW-0521">NADP</keyword>
<feature type="domain" description="Enoyl reductase (ER)" evidence="6">
    <location>
        <begin position="1205"/>
        <end position="1516"/>
    </location>
</feature>
<dbReference type="PANTHER" id="PTHR46740">
    <property type="entry name" value="PROTEIN DYAD"/>
    <property type="match status" value="1"/>
</dbReference>
<feature type="region of interest" description="Disordered" evidence="5">
    <location>
        <begin position="96"/>
        <end position="143"/>
    </location>
</feature>
<dbReference type="InterPro" id="IPR020843">
    <property type="entry name" value="ER"/>
</dbReference>
<dbReference type="InterPro" id="IPR059080">
    <property type="entry name" value="WHD_PTC1"/>
</dbReference>
<comment type="caution">
    <text evidence="7">The sequence shown here is derived from an EMBL/GenBank/DDBJ whole genome shotgun (WGS) entry which is preliminary data.</text>
</comment>
<evidence type="ECO:0000256" key="5">
    <source>
        <dbReference type="SAM" id="MobiDB-lite"/>
    </source>
</evidence>
<evidence type="ECO:0000313" key="8">
    <source>
        <dbReference type="Proteomes" id="UP000796880"/>
    </source>
</evidence>
<dbReference type="NCBIfam" id="NF008024">
    <property type="entry name" value="PRK10754.1"/>
    <property type="match status" value="1"/>
</dbReference>
<dbReference type="InterPro" id="IPR013149">
    <property type="entry name" value="ADH-like_C"/>
</dbReference>
<evidence type="ECO:0000313" key="7">
    <source>
        <dbReference type="EMBL" id="KAF3433175.1"/>
    </source>
</evidence>
<dbReference type="InterPro" id="IPR011032">
    <property type="entry name" value="GroES-like_sf"/>
</dbReference>
<keyword evidence="8" id="KW-1185">Reference proteome</keyword>
<dbReference type="SUPFAM" id="SSF51735">
    <property type="entry name" value="NAD(P)-binding Rossmann-fold domains"/>
    <property type="match status" value="2"/>
</dbReference>
<dbReference type="CDD" id="cd05286">
    <property type="entry name" value="QOR2"/>
    <property type="match status" value="2"/>
</dbReference>
<reference evidence="7" key="1">
    <citation type="submission" date="2020-03" db="EMBL/GenBank/DDBJ databases">
        <title>A high-quality chromosome-level genome assembly of a woody plant with both climbing and erect habits, Rhamnella rubrinervis.</title>
        <authorList>
            <person name="Lu Z."/>
            <person name="Yang Y."/>
            <person name="Zhu X."/>
            <person name="Sun Y."/>
        </authorList>
    </citation>
    <scope>NUCLEOTIDE SEQUENCE</scope>
    <source>
        <strain evidence="7">BYM</strain>
        <tissue evidence="7">Leaf</tissue>
    </source>
</reference>
<dbReference type="EMBL" id="VOIH02000011">
    <property type="protein sequence ID" value="KAF3433175.1"/>
    <property type="molecule type" value="Genomic_DNA"/>
</dbReference>
<dbReference type="FunFam" id="3.40.50.720:FF:000053">
    <property type="entry name" value="Quinone oxidoreductase 1"/>
    <property type="match status" value="2"/>
</dbReference>
<dbReference type="InterPro" id="IPR013154">
    <property type="entry name" value="ADH-like_N"/>
</dbReference>
<dbReference type="Pfam" id="PF00107">
    <property type="entry name" value="ADH_zinc_N"/>
    <property type="match status" value="2"/>
</dbReference>
<feature type="compositionally biased region" description="Basic and acidic residues" evidence="5">
    <location>
        <begin position="96"/>
        <end position="105"/>
    </location>
</feature>
<dbReference type="InterPro" id="IPR047618">
    <property type="entry name" value="QOR-like"/>
</dbReference>
<dbReference type="InterPro" id="IPR036291">
    <property type="entry name" value="NAD(P)-bd_dom_sf"/>
</dbReference>
<dbReference type="OrthoDB" id="3509362at2759"/>
<dbReference type="PANTHER" id="PTHR46740:SF2">
    <property type="entry name" value="PROTEIN DYAD"/>
    <property type="match status" value="1"/>
</dbReference>
<keyword evidence="2" id="KW-0560">Oxidoreductase</keyword>
<evidence type="ECO:0000256" key="1">
    <source>
        <dbReference type="ARBA" id="ARBA00022857"/>
    </source>
</evidence>
<organism evidence="7 8">
    <name type="scientific">Rhamnella rubrinervis</name>
    <dbReference type="NCBI Taxonomy" id="2594499"/>
    <lineage>
        <taxon>Eukaryota</taxon>
        <taxon>Viridiplantae</taxon>
        <taxon>Streptophyta</taxon>
        <taxon>Embryophyta</taxon>
        <taxon>Tracheophyta</taxon>
        <taxon>Spermatophyta</taxon>
        <taxon>Magnoliopsida</taxon>
        <taxon>eudicotyledons</taxon>
        <taxon>Gunneridae</taxon>
        <taxon>Pentapetalae</taxon>
        <taxon>rosids</taxon>
        <taxon>fabids</taxon>
        <taxon>Rosales</taxon>
        <taxon>Rhamnaceae</taxon>
        <taxon>rhamnoid group</taxon>
        <taxon>Rhamneae</taxon>
        <taxon>Rhamnella</taxon>
    </lineage>
</organism>
<protein>
    <recommendedName>
        <fullName evidence="3">Probable quinone oxidoreductase</fullName>
    </recommendedName>
</protein>
<gene>
    <name evidence="7" type="ORF">FNV43_RR24277</name>
</gene>
<feature type="coiled-coil region" evidence="4">
    <location>
        <begin position="496"/>
        <end position="523"/>
    </location>
</feature>
<dbReference type="Gene3D" id="3.40.50.720">
    <property type="entry name" value="NAD(P)-binding Rossmann-like Domain"/>
    <property type="match status" value="2"/>
</dbReference>
<evidence type="ECO:0000256" key="3">
    <source>
        <dbReference type="ARBA" id="ARBA00070796"/>
    </source>
</evidence>
<proteinExistence type="predicted"/>
<dbReference type="Pfam" id="PF08240">
    <property type="entry name" value="ADH_N"/>
    <property type="match status" value="2"/>
</dbReference>
<feature type="compositionally biased region" description="Acidic residues" evidence="5">
    <location>
        <begin position="106"/>
        <end position="133"/>
    </location>
</feature>
<dbReference type="Gene3D" id="3.90.180.10">
    <property type="entry name" value="Medium-chain alcohol dehydrogenases, catalytic domain"/>
    <property type="match status" value="2"/>
</dbReference>
<dbReference type="Proteomes" id="UP000796880">
    <property type="component" value="Unassembled WGS sequence"/>
</dbReference>
<feature type="compositionally biased region" description="Basic and acidic residues" evidence="5">
    <location>
        <begin position="134"/>
        <end position="143"/>
    </location>
</feature>
<dbReference type="GO" id="GO:0007131">
    <property type="term" value="P:reciprocal meiotic recombination"/>
    <property type="evidence" value="ECO:0007669"/>
    <property type="project" value="InterPro"/>
</dbReference>
<keyword evidence="4" id="KW-0175">Coiled coil</keyword>
<evidence type="ECO:0000256" key="4">
    <source>
        <dbReference type="SAM" id="Coils"/>
    </source>
</evidence>
<feature type="compositionally biased region" description="Basic residues" evidence="5">
    <location>
        <begin position="162"/>
        <end position="181"/>
    </location>
</feature>
<evidence type="ECO:0000256" key="2">
    <source>
        <dbReference type="ARBA" id="ARBA00023002"/>
    </source>
</evidence>
<feature type="coiled-coil region" evidence="4">
    <location>
        <begin position="663"/>
        <end position="693"/>
    </location>
</feature>
<dbReference type="Pfam" id="PF25874">
    <property type="entry name" value="WHD_plant_repro"/>
    <property type="match status" value="2"/>
</dbReference>
<dbReference type="GO" id="GO:0003960">
    <property type="term" value="F:quinone reductase (NADPH) activity"/>
    <property type="evidence" value="ECO:0007669"/>
    <property type="project" value="InterPro"/>
</dbReference>
<dbReference type="GO" id="GO:0051177">
    <property type="term" value="P:meiotic sister chromatid cohesion"/>
    <property type="evidence" value="ECO:0007669"/>
    <property type="project" value="InterPro"/>
</dbReference>
<name>A0A8K0DLF5_9ROSA</name>
<dbReference type="SMART" id="SM00829">
    <property type="entry name" value="PKS_ER"/>
    <property type="match status" value="2"/>
</dbReference>
<sequence>MISLDDKYVMGSEVVDEVLLRRVPGQEIAESRNLWDFWVAPSMASQSNLSPPESSSGLSDVASKKGPCLSALKLTGMVQWGKRRQVRFLDRHEKFKHDPWSGSEKEENEYFCEYEDEEEEDKDEEEEEEEEEEKDMKKGGLKVRKAEEKAVPEAGNYCGSKRKLHRKNIKNQKPKPAKRQKQNQSIVYNRREKKVVKNSIDRWSAARYKLAEENMLKIMKAKGAVCGKPILRPVLRSEARKLIGDTGLLDHLLKHMAGNLAPGGAVRFQRRHNSDGVMEYWLESADLVNIRREAGVQDPYWTPPPGWQPGDNPAQDPIFARELKEFREEMTKMKKDMQDLASRKQDDDLTIVSTPNSTVTSLQWDRDDSLLTPKVLIKLVPGGAERFRGLRNSDVAMEYGLESPDLVNIKLETGVQDHYWTAPAGWQPSDNHAQEPVCARELKELREGMAKMKKDMQEFTSRKQEGDLVIVTTHNSTITSLPQDNECHLLTPKEMYVDLVNRKAKVEEQMKEVSQELKPAKLQEQNQILVHNRNKKKAVKNSIERWSAARYKLAEENMLKIMKAKGAVCGKPILRPALRSEARKLIGDTGLLDHLLKHMAGKVAPGGAERFRRRHNSDGVMEYWLESADLDNIRREAGVQDPYWTPPPGWQPGDNPAQDPICARELKELREEMAKMKKDMQELTSRKQEEDLLIVTTPNSTVTSLQWDHEGSLLTPKEMYMDLVNRRGKIEEQMKEISQCLSGMKKPRLQQLLVVLPGLPTQLAPHSLDQRSKLCPEILSNCHVFLSSSSTVRTQKLEATVNLKRVFDRLRKCSLPPQKHINSGVRTLATEVASPANVVKAIRVHELGGPEVMKWEDVEIGEPNEGEIRVKNKAIGLNFIDVDFRKGVYNADTFPFTPGIEAVGVVTAVGPGLTGRQVGEIVAYVGFDIVAYAASPMGSYAEEQILPANRVIPVPSSIDPVIAASVILKGMTAQFLLRRCFKVEAGRTILVHAAAGGVGSLLCQWANALGATVIGTVSTKEKAAQAKDDGAHYVINYKEEDFVARVNEITSGNGVDVVYDSVGKDTFQGSLACLKLFGHMVSFGKSSGAPERLPLSALTEKSLFLTWTSLMHYRTTRDEILETAGEVFAKVASGVLRVRVNHTYPLSQAAQAHADLEGRKTSGSVVLVPKIRSASHSSGIPGKELATQAASPANMVKAIRVHEVGGPEVLKWEDVEIGEPSEGEIRVKNKAIGLNFIDVYFRKGVYKADSFPFTPGMEAVGVVTAVGPGLTGRQVGDIVAYAGRPMGSYAEEQILPANKVVSVPSSIDPVIAASVILKGMTAQFLLRHCFKVEAGHTVLVHAAAGGVGSLLCQWANALGATVIGTVSTKEKAAQAKDDGAHHVIIYMEEDFVTRVNEITSGNGVDVVYDSVGKDTFQGSLECLKLRGYMVSFGQSSGTPDPVPLSALAAKSLFLTRPSLMQYTATRDELLETAGDVFANVASGVLRIRVNHTYPLSQAAQAHADLESRKTSGSLVLIP</sequence>
<feature type="domain" description="Enoyl reductase (ER)" evidence="6">
    <location>
        <begin position="848"/>
        <end position="1167"/>
    </location>
</feature>
<accession>A0A8K0DLF5</accession>
<dbReference type="SUPFAM" id="SSF50129">
    <property type="entry name" value="GroES-like"/>
    <property type="match status" value="2"/>
</dbReference>
<evidence type="ECO:0000259" key="6">
    <source>
        <dbReference type="SMART" id="SM00829"/>
    </source>
</evidence>
<dbReference type="InterPro" id="IPR044221">
    <property type="entry name" value="DYAD/AMEIOTIC1"/>
</dbReference>